<dbReference type="AlphaFoldDB" id="A0A645EPH1"/>
<organism evidence="1">
    <name type="scientific">bioreactor metagenome</name>
    <dbReference type="NCBI Taxonomy" id="1076179"/>
    <lineage>
        <taxon>unclassified sequences</taxon>
        <taxon>metagenomes</taxon>
        <taxon>ecological metagenomes</taxon>
    </lineage>
</organism>
<dbReference type="EMBL" id="VSSQ01049268">
    <property type="protein sequence ID" value="MPN03346.1"/>
    <property type="molecule type" value="Genomic_DNA"/>
</dbReference>
<proteinExistence type="predicted"/>
<accession>A0A645EPH1</accession>
<protein>
    <submittedName>
        <fullName evidence="1">Uncharacterized protein</fullName>
    </submittedName>
</protein>
<sequence length="57" mass="6456">MERAVRLFSRFPDGIVVAVPVREVEGSGTAHFDDFADHLVVFLEARVQSIEIRDVEQ</sequence>
<reference evidence="1" key="1">
    <citation type="submission" date="2019-08" db="EMBL/GenBank/DDBJ databases">
        <authorList>
            <person name="Kucharzyk K."/>
            <person name="Murdoch R.W."/>
            <person name="Higgins S."/>
            <person name="Loffler F."/>
        </authorList>
    </citation>
    <scope>NUCLEOTIDE SEQUENCE</scope>
</reference>
<comment type="caution">
    <text evidence="1">The sequence shown here is derived from an EMBL/GenBank/DDBJ whole genome shotgun (WGS) entry which is preliminary data.</text>
</comment>
<evidence type="ECO:0000313" key="1">
    <source>
        <dbReference type="EMBL" id="MPN03346.1"/>
    </source>
</evidence>
<name>A0A645EPH1_9ZZZZ</name>
<gene>
    <name evidence="1" type="ORF">SDC9_150573</name>
</gene>